<organism evidence="1 2">
    <name type="scientific">Desmophyllum pertusum</name>
    <dbReference type="NCBI Taxonomy" id="174260"/>
    <lineage>
        <taxon>Eukaryota</taxon>
        <taxon>Metazoa</taxon>
        <taxon>Cnidaria</taxon>
        <taxon>Anthozoa</taxon>
        <taxon>Hexacorallia</taxon>
        <taxon>Scleractinia</taxon>
        <taxon>Caryophylliina</taxon>
        <taxon>Caryophylliidae</taxon>
        <taxon>Desmophyllum</taxon>
    </lineage>
</organism>
<name>A0A9W9YYP2_9CNID</name>
<proteinExistence type="predicted"/>
<keyword evidence="2" id="KW-1185">Reference proteome</keyword>
<dbReference type="OrthoDB" id="197419at2759"/>
<gene>
    <name evidence="1" type="ORF">OS493_027868</name>
</gene>
<reference evidence="1" key="1">
    <citation type="submission" date="2023-01" db="EMBL/GenBank/DDBJ databases">
        <title>Genome assembly of the deep-sea coral Lophelia pertusa.</title>
        <authorList>
            <person name="Herrera S."/>
            <person name="Cordes E."/>
        </authorList>
    </citation>
    <scope>NUCLEOTIDE SEQUENCE</scope>
    <source>
        <strain evidence="1">USNM1676648</strain>
        <tissue evidence="1">Polyp</tissue>
    </source>
</reference>
<dbReference type="AlphaFoldDB" id="A0A9W9YYP2"/>
<feature type="non-terminal residue" evidence="1">
    <location>
        <position position="1"/>
    </location>
</feature>
<sequence length="73" mass="8383">VRKVDPAIVTALVWWRDSMSYIITGGKELFEIDSSIKVAVLSFFDRIWESALPWFHDFVGVPILSCAKEHVCR</sequence>
<comment type="caution">
    <text evidence="1">The sequence shown here is derived from an EMBL/GenBank/DDBJ whole genome shotgun (WGS) entry which is preliminary data.</text>
</comment>
<evidence type="ECO:0000313" key="1">
    <source>
        <dbReference type="EMBL" id="KAJ7371179.1"/>
    </source>
</evidence>
<dbReference type="EMBL" id="MU826851">
    <property type="protein sequence ID" value="KAJ7371179.1"/>
    <property type="molecule type" value="Genomic_DNA"/>
</dbReference>
<protein>
    <submittedName>
        <fullName evidence="1">Uncharacterized protein</fullName>
    </submittedName>
</protein>
<accession>A0A9W9YYP2</accession>
<dbReference type="Proteomes" id="UP001163046">
    <property type="component" value="Unassembled WGS sequence"/>
</dbReference>
<evidence type="ECO:0000313" key="2">
    <source>
        <dbReference type="Proteomes" id="UP001163046"/>
    </source>
</evidence>